<dbReference type="Proteomes" id="UP001596958">
    <property type="component" value="Unassembled WGS sequence"/>
</dbReference>
<proteinExistence type="predicted"/>
<organism evidence="1 2">
    <name type="scientific">Mucilaginibacter calamicampi</name>
    <dbReference type="NCBI Taxonomy" id="1302352"/>
    <lineage>
        <taxon>Bacteria</taxon>
        <taxon>Pseudomonadati</taxon>
        <taxon>Bacteroidota</taxon>
        <taxon>Sphingobacteriia</taxon>
        <taxon>Sphingobacteriales</taxon>
        <taxon>Sphingobacteriaceae</taxon>
        <taxon>Mucilaginibacter</taxon>
    </lineage>
</organism>
<sequence>MEQHHFKSLLSQVTTLNNHYIKINELTGENFNVFRILKLDSSEVRMHSAFIAELLNPQGSHGQHDIFLRLFIREFCFKANGFDSSNCHSDVELHTAFISQDGSEGGRIDIIVTDCNHNKIIIENKIYAGDLKSTACKIL</sequence>
<gene>
    <name evidence="1" type="ORF">ACFQZS_14040</name>
</gene>
<reference evidence="2" key="1">
    <citation type="journal article" date="2019" name="Int. J. Syst. Evol. Microbiol.">
        <title>The Global Catalogue of Microorganisms (GCM) 10K type strain sequencing project: providing services to taxonomists for standard genome sequencing and annotation.</title>
        <authorList>
            <consortium name="The Broad Institute Genomics Platform"/>
            <consortium name="The Broad Institute Genome Sequencing Center for Infectious Disease"/>
            <person name="Wu L."/>
            <person name="Ma J."/>
        </authorList>
    </citation>
    <scope>NUCLEOTIDE SEQUENCE [LARGE SCALE GENOMIC DNA]</scope>
    <source>
        <strain evidence="2">CCUG 63418</strain>
    </source>
</reference>
<evidence type="ECO:0000313" key="1">
    <source>
        <dbReference type="EMBL" id="MFD0751267.1"/>
    </source>
</evidence>
<keyword evidence="2" id="KW-1185">Reference proteome</keyword>
<dbReference type="Pfam" id="PF14281">
    <property type="entry name" value="PDDEXK_4"/>
    <property type="match status" value="1"/>
</dbReference>
<comment type="caution">
    <text evidence="1">The sequence shown here is derived from an EMBL/GenBank/DDBJ whole genome shotgun (WGS) entry which is preliminary data.</text>
</comment>
<name>A0ABW2YXQ1_9SPHI</name>
<dbReference type="InterPro" id="IPR029470">
    <property type="entry name" value="PDDEXK_4"/>
</dbReference>
<dbReference type="EMBL" id="JBHTHU010000019">
    <property type="protein sequence ID" value="MFD0751267.1"/>
    <property type="molecule type" value="Genomic_DNA"/>
</dbReference>
<accession>A0ABW2YXQ1</accession>
<dbReference type="RefSeq" id="WP_377101268.1">
    <property type="nucleotide sequence ID" value="NZ_JBHTHU010000019.1"/>
</dbReference>
<protein>
    <submittedName>
        <fullName evidence="1">PD-(D/E)XK nuclease family protein</fullName>
    </submittedName>
</protein>
<evidence type="ECO:0000313" key="2">
    <source>
        <dbReference type="Proteomes" id="UP001596958"/>
    </source>
</evidence>